<accession>A0A926L2G0</accession>
<reference evidence="2" key="2">
    <citation type="submission" date="2020-09" db="EMBL/GenBank/DDBJ databases">
        <authorList>
            <person name="Luo X."/>
        </authorList>
    </citation>
    <scope>NUCLEOTIDE SEQUENCE</scope>
    <source>
        <strain evidence="2">TRM S81-3</strain>
    </source>
</reference>
<feature type="chain" id="PRO_5039636298" description="Lipoprotein" evidence="1">
    <location>
        <begin position="26"/>
        <end position="314"/>
    </location>
</feature>
<keyword evidence="3" id="KW-1185">Reference proteome</keyword>
<dbReference type="PROSITE" id="PS51257">
    <property type="entry name" value="PROKAR_LIPOPROTEIN"/>
    <property type="match status" value="1"/>
</dbReference>
<protein>
    <recommendedName>
        <fullName evidence="4">Lipoprotein</fullName>
    </recommendedName>
</protein>
<dbReference type="EMBL" id="JACVQF010000176">
    <property type="protein sequence ID" value="MBD0419271.1"/>
    <property type="molecule type" value="Genomic_DNA"/>
</dbReference>
<feature type="signal peptide" evidence="1">
    <location>
        <begin position="1"/>
        <end position="25"/>
    </location>
</feature>
<gene>
    <name evidence="2" type="ORF">H0H10_08805</name>
</gene>
<evidence type="ECO:0000256" key="1">
    <source>
        <dbReference type="SAM" id="SignalP"/>
    </source>
</evidence>
<keyword evidence="1" id="KW-0732">Signal</keyword>
<dbReference type="RefSeq" id="WP_188180298.1">
    <property type="nucleotide sequence ID" value="NZ_JACVQF010000176.1"/>
</dbReference>
<comment type="caution">
    <text evidence="2">The sequence shown here is derived from an EMBL/GenBank/DDBJ whole genome shotgun (WGS) entry which is preliminary data.</text>
</comment>
<dbReference type="AlphaFoldDB" id="A0A926L2G0"/>
<name>A0A926L2G0_9ACTN</name>
<reference evidence="2" key="1">
    <citation type="submission" date="2020-09" db="EMBL/GenBank/DDBJ databases">
        <title>Streptomyces grisecoloratus sp. nov., isolated from cotton soil.</title>
        <authorList>
            <person name="Xing L."/>
        </authorList>
    </citation>
    <scope>NUCLEOTIDE SEQUENCE</scope>
    <source>
        <strain evidence="2">TRM S81-3</strain>
    </source>
</reference>
<evidence type="ECO:0000313" key="2">
    <source>
        <dbReference type="EMBL" id="MBD0419271.1"/>
    </source>
</evidence>
<evidence type="ECO:0000313" key="3">
    <source>
        <dbReference type="Proteomes" id="UP000621210"/>
    </source>
</evidence>
<dbReference type="Proteomes" id="UP000621210">
    <property type="component" value="Unassembled WGS sequence"/>
</dbReference>
<proteinExistence type="predicted"/>
<organism evidence="2 3">
    <name type="scientific">Streptomyces griseicoloratus</name>
    <dbReference type="NCBI Taxonomy" id="2752516"/>
    <lineage>
        <taxon>Bacteria</taxon>
        <taxon>Bacillati</taxon>
        <taxon>Actinomycetota</taxon>
        <taxon>Actinomycetes</taxon>
        <taxon>Kitasatosporales</taxon>
        <taxon>Streptomycetaceae</taxon>
        <taxon>Streptomyces</taxon>
    </lineage>
</organism>
<sequence>MKASDLMCKSSVAVGVAALSIVVLSACQAGGRTGSEPATSSSPATKVVAGVPVPVLPLDSYGVSAEQRAVLDQAIDKLAGTCMKAKGYSWPARLKRLGVARSANERRYGVTDPEAVRVYGYHLAPPVGVTAEQLAEEARQEKKRKALMTDAVTKAYTGRDGATTGTSLTGGCRGEALKQLGLLRAEALTAVDRAQQQGWKRTEADRRAKAVNAKWSACMKKAGHTYADPHAAAGDPAWWTKGEGDSAARTKTRAREIATAVADVKCKQRVEYVTVWQSVETTYQNEIIRANKQELEDVRQMWRNALRKAAQVLR</sequence>
<evidence type="ECO:0008006" key="4">
    <source>
        <dbReference type="Google" id="ProtNLM"/>
    </source>
</evidence>